<accession>A0A7W6RE53</accession>
<dbReference type="RefSeq" id="WP_184044441.1">
    <property type="nucleotide sequence ID" value="NZ_JACIGK010000012.1"/>
</dbReference>
<dbReference type="InterPro" id="IPR011990">
    <property type="entry name" value="TPR-like_helical_dom_sf"/>
</dbReference>
<dbReference type="Proteomes" id="UP000554286">
    <property type="component" value="Unassembled WGS sequence"/>
</dbReference>
<dbReference type="EMBL" id="JACIGK010000012">
    <property type="protein sequence ID" value="MBB4266248.1"/>
    <property type="molecule type" value="Genomic_DNA"/>
</dbReference>
<dbReference type="SUPFAM" id="SSF48452">
    <property type="entry name" value="TPR-like"/>
    <property type="match status" value="1"/>
</dbReference>
<reference evidence="1 2" key="1">
    <citation type="submission" date="2020-08" db="EMBL/GenBank/DDBJ databases">
        <title>Genome sequencing of Purple Non-Sulfur Bacteria from various extreme environments.</title>
        <authorList>
            <person name="Mayer M."/>
        </authorList>
    </citation>
    <scope>NUCLEOTIDE SEQUENCE [LARGE SCALE GENOMIC DNA]</scope>
    <source>
        <strain evidence="1 2">JA131</strain>
    </source>
</reference>
<dbReference type="SMART" id="SM00028">
    <property type="entry name" value="TPR"/>
    <property type="match status" value="4"/>
</dbReference>
<name>A0A7W6RE53_9PROT</name>
<evidence type="ECO:0000313" key="2">
    <source>
        <dbReference type="Proteomes" id="UP000554286"/>
    </source>
</evidence>
<protein>
    <submittedName>
        <fullName evidence="1">Tetratricopeptide (TPR) repeat protein</fullName>
    </submittedName>
</protein>
<gene>
    <name evidence="1" type="ORF">GGD89_001879</name>
</gene>
<evidence type="ECO:0000313" key="1">
    <source>
        <dbReference type="EMBL" id="MBB4266248.1"/>
    </source>
</evidence>
<dbReference type="Gene3D" id="1.25.40.10">
    <property type="entry name" value="Tetratricopeptide repeat domain"/>
    <property type="match status" value="2"/>
</dbReference>
<dbReference type="Pfam" id="PF13432">
    <property type="entry name" value="TPR_16"/>
    <property type="match status" value="2"/>
</dbReference>
<dbReference type="AlphaFoldDB" id="A0A7W6RE53"/>
<sequence length="211" mass="22152">MMGMDKEADDGGAAAARTAFAHALHAWRDGDLQTAAALCRDLSRADPLNADAWTLLARVALAWRRPREALELCGRALVADPAHPEALVALGAVLGAMAALDPALIAARRATHARPDGPEGWHQRAEVARLAGLGDESVAAARRVVALRPDAVTAWSGLGTALAEQGEVIAAGHALARACRLAPRDRTARARLRALVEMRRAQGEVAPAADR</sequence>
<dbReference type="PANTHER" id="PTHR44998">
    <property type="match status" value="1"/>
</dbReference>
<dbReference type="InterPro" id="IPR019734">
    <property type="entry name" value="TPR_rpt"/>
</dbReference>
<organism evidence="1 2">
    <name type="scientific">Roseospira visakhapatnamensis</name>
    <dbReference type="NCBI Taxonomy" id="390880"/>
    <lineage>
        <taxon>Bacteria</taxon>
        <taxon>Pseudomonadati</taxon>
        <taxon>Pseudomonadota</taxon>
        <taxon>Alphaproteobacteria</taxon>
        <taxon>Rhodospirillales</taxon>
        <taxon>Rhodospirillaceae</taxon>
        <taxon>Roseospira</taxon>
    </lineage>
</organism>
<dbReference type="PANTHER" id="PTHR44998:SF1">
    <property type="entry name" value="UDP-N-ACETYLGLUCOSAMINE--PEPTIDE N-ACETYLGLUCOSAMINYLTRANSFERASE 110 KDA SUBUNIT"/>
    <property type="match status" value="1"/>
</dbReference>
<comment type="caution">
    <text evidence="1">The sequence shown here is derived from an EMBL/GenBank/DDBJ whole genome shotgun (WGS) entry which is preliminary data.</text>
</comment>
<keyword evidence="2" id="KW-1185">Reference proteome</keyword>
<proteinExistence type="predicted"/>